<dbReference type="SUPFAM" id="SSF100950">
    <property type="entry name" value="NagB/RpiA/CoA transferase-like"/>
    <property type="match status" value="1"/>
</dbReference>
<feature type="domain" description="4Fe-4S ferredoxin-type" evidence="10">
    <location>
        <begin position="327"/>
        <end position="396"/>
    </location>
</feature>
<keyword evidence="4" id="KW-0677">Repeat</keyword>
<dbReference type="InterPro" id="IPR004452">
    <property type="entry name" value="LutB/LldF"/>
</dbReference>
<evidence type="ECO:0000256" key="1">
    <source>
        <dbReference type="ARBA" id="ARBA00022448"/>
    </source>
</evidence>
<dbReference type="InterPro" id="IPR003741">
    <property type="entry name" value="LUD_dom"/>
</dbReference>
<keyword evidence="3" id="KW-0479">Metal-binding</keyword>
<dbReference type="Pfam" id="PF13183">
    <property type="entry name" value="Fer4_8"/>
    <property type="match status" value="1"/>
</dbReference>
<evidence type="ECO:0000256" key="3">
    <source>
        <dbReference type="ARBA" id="ARBA00022723"/>
    </source>
</evidence>
<keyword evidence="7" id="KW-0411">Iron-sulfur</keyword>
<keyword evidence="12" id="KW-1185">Reference proteome</keyword>
<dbReference type="Gene3D" id="1.10.1060.10">
    <property type="entry name" value="Alpha-helical ferredoxin"/>
    <property type="match status" value="1"/>
</dbReference>
<dbReference type="InterPro" id="IPR017896">
    <property type="entry name" value="4Fe4S_Fe-S-bd"/>
</dbReference>
<keyword evidence="2" id="KW-0004">4Fe-4S</keyword>
<protein>
    <submittedName>
        <fullName evidence="11">Lactate utilization protein B</fullName>
    </submittedName>
</protein>
<evidence type="ECO:0000256" key="6">
    <source>
        <dbReference type="ARBA" id="ARBA00023004"/>
    </source>
</evidence>
<dbReference type="GO" id="GO:0006089">
    <property type="term" value="P:lactate metabolic process"/>
    <property type="evidence" value="ECO:0007669"/>
    <property type="project" value="InterPro"/>
</dbReference>
<dbReference type="InterPro" id="IPR009051">
    <property type="entry name" value="Helical_ferredxn"/>
</dbReference>
<keyword evidence="5" id="KW-0249">Electron transport</keyword>
<evidence type="ECO:0000259" key="10">
    <source>
        <dbReference type="Pfam" id="PF13183"/>
    </source>
</evidence>
<dbReference type="Proteomes" id="UP000424462">
    <property type="component" value="Chromosome"/>
</dbReference>
<dbReference type="GO" id="GO:0051539">
    <property type="term" value="F:4 iron, 4 sulfur cluster binding"/>
    <property type="evidence" value="ECO:0007669"/>
    <property type="project" value="UniProtKB-KW"/>
</dbReference>
<dbReference type="InterPro" id="IPR017900">
    <property type="entry name" value="4Fe4S_Fe_S_CS"/>
</dbReference>
<dbReference type="InterPro" id="IPR037171">
    <property type="entry name" value="NagB/RpiA_transferase-like"/>
</dbReference>
<dbReference type="PANTHER" id="PTHR47153:SF2">
    <property type="entry name" value="LACTATE UTILIZATION PROTEIN B"/>
    <property type="match status" value="1"/>
</dbReference>
<reference evidence="11 12" key="1">
    <citation type="submission" date="2019-11" db="EMBL/GenBank/DDBJ databases">
        <title>Complete genome sequence of Corynebacterium kalinowskii 1959, a novel Corynebacterium species isolated from soil of a small paddock in Vilsendorf, Germany.</title>
        <authorList>
            <person name="Schaffert L."/>
            <person name="Ruwe M."/>
            <person name="Milse J."/>
            <person name="Hanuschka K."/>
            <person name="Ortseifen V."/>
            <person name="Droste J."/>
            <person name="Brandt D."/>
            <person name="Schlueter L."/>
            <person name="Kutter Y."/>
            <person name="Vinke S."/>
            <person name="Viehoefer P."/>
            <person name="Jacob L."/>
            <person name="Luebke N.-C."/>
            <person name="Schulte-Berndt E."/>
            <person name="Hain C."/>
            <person name="Linder M."/>
            <person name="Schmidt P."/>
            <person name="Wollenschlaeger L."/>
            <person name="Luttermann T."/>
            <person name="Thieme E."/>
            <person name="Hassa J."/>
            <person name="Haak M."/>
            <person name="Wittchen M."/>
            <person name="Mentz A."/>
            <person name="Persicke M."/>
            <person name="Busche T."/>
            <person name="Ruckert C."/>
        </authorList>
    </citation>
    <scope>NUCLEOTIDE SEQUENCE [LARGE SCALE GENOMIC DNA]</scope>
    <source>
        <strain evidence="11 12">2039</strain>
    </source>
</reference>
<keyword evidence="6" id="KW-0408">Iron</keyword>
<dbReference type="NCBIfam" id="TIGR00273">
    <property type="entry name" value="LutB/LldF family L-lactate oxidation iron-sulfur protein"/>
    <property type="match status" value="1"/>
</dbReference>
<accession>A0A6B8W0V2</accession>
<evidence type="ECO:0000256" key="2">
    <source>
        <dbReference type="ARBA" id="ARBA00022485"/>
    </source>
</evidence>
<dbReference type="InterPro" id="IPR024185">
    <property type="entry name" value="FTHF_cligase-like_sf"/>
</dbReference>
<feature type="domain" description="LUD" evidence="9">
    <location>
        <begin position="87"/>
        <end position="297"/>
    </location>
</feature>
<organism evidence="11 12">
    <name type="scientific">Corynebacterium occultum</name>
    <dbReference type="NCBI Taxonomy" id="2675219"/>
    <lineage>
        <taxon>Bacteria</taxon>
        <taxon>Bacillati</taxon>
        <taxon>Actinomycetota</taxon>
        <taxon>Actinomycetes</taxon>
        <taxon>Mycobacteriales</taxon>
        <taxon>Corynebacteriaceae</taxon>
        <taxon>Corynebacterium</taxon>
    </lineage>
</organism>
<dbReference type="SUPFAM" id="SSF46548">
    <property type="entry name" value="alpha-helical ferredoxin"/>
    <property type="match status" value="1"/>
</dbReference>
<feature type="region of interest" description="Disordered" evidence="8">
    <location>
        <begin position="1"/>
        <end position="22"/>
    </location>
</feature>
<dbReference type="EMBL" id="CP046455">
    <property type="protein sequence ID" value="QGU06111.1"/>
    <property type="molecule type" value="Genomic_DNA"/>
</dbReference>
<evidence type="ECO:0000259" key="9">
    <source>
        <dbReference type="Pfam" id="PF02589"/>
    </source>
</evidence>
<evidence type="ECO:0000256" key="4">
    <source>
        <dbReference type="ARBA" id="ARBA00022737"/>
    </source>
</evidence>
<dbReference type="GO" id="GO:0046872">
    <property type="term" value="F:metal ion binding"/>
    <property type="evidence" value="ECO:0007669"/>
    <property type="project" value="UniProtKB-KW"/>
</dbReference>
<dbReference type="AlphaFoldDB" id="A0A6B8W0V2"/>
<dbReference type="KEGG" id="cok:COCCU_00715"/>
<name>A0A6B8W0V2_9CORY</name>
<proteinExistence type="predicted"/>
<keyword evidence="1" id="KW-0813">Transport</keyword>
<evidence type="ECO:0000256" key="7">
    <source>
        <dbReference type="ARBA" id="ARBA00023014"/>
    </source>
</evidence>
<dbReference type="Pfam" id="PF02589">
    <property type="entry name" value="LUD_dom"/>
    <property type="match status" value="1"/>
</dbReference>
<dbReference type="PROSITE" id="PS00198">
    <property type="entry name" value="4FE4S_FER_1"/>
    <property type="match status" value="1"/>
</dbReference>
<evidence type="ECO:0000313" key="12">
    <source>
        <dbReference type="Proteomes" id="UP000424462"/>
    </source>
</evidence>
<evidence type="ECO:0000256" key="5">
    <source>
        <dbReference type="ARBA" id="ARBA00022982"/>
    </source>
</evidence>
<evidence type="ECO:0000313" key="11">
    <source>
        <dbReference type="EMBL" id="QGU06111.1"/>
    </source>
</evidence>
<dbReference type="PANTHER" id="PTHR47153">
    <property type="entry name" value="LACTATE UTILIZATION PROTEIN B"/>
    <property type="match status" value="1"/>
</dbReference>
<dbReference type="Gene3D" id="3.40.50.10420">
    <property type="entry name" value="NagB/RpiA/CoA transferase-like"/>
    <property type="match status" value="1"/>
</dbReference>
<gene>
    <name evidence="11" type="primary">lutB</name>
    <name evidence="11" type="ORF">COCCU_00715</name>
</gene>
<sequence length="534" mass="58093">MSPISLGMPGVLSHASESSNLHADESFPAAAQKEMGNTQMRANIRHATHTIRGKRARVVDELPDWEDLRDAGSALKQQVMANLPELLEKFERNFTARGGHIHWARDGEEANRIITELVQQTGSKEVIKIKSMATQEINLEEHLNAHGITATETDLAELIVQLGHDKPSHILVPAIHRNRDEIRDIFLREMPEVPADLTNDPKVLAEAARVHLREKFLSTSVAISGANFGVADSGTLTIVESEGNGRMCLTLPDTLISVMGIEKLIPTFADLEVFLQLLPRSSTGERMNPYTSMWTGVTPGDGPQNMHLVLLDNGRSAVLDDPEGRSALHCIRCSACLNVCPVYEQAGGHAYGSTYPGPIGAILSPQLTGITSAENASLPYASSLCGACFDACPVKINIPEILVHLRDEDVRTQHGERGPSADSAAAKSRLAKLRAKLPRVPSEMDVMMKGASVMMSSGKMMSLAERALPLGRILAGRDQAITWLPGVAGGWTDERDIPAPPKQSFRNWWAEHENETAARVARDGGPRNLGKDEQ</sequence>
<evidence type="ECO:0000256" key="8">
    <source>
        <dbReference type="SAM" id="MobiDB-lite"/>
    </source>
</evidence>
<dbReference type="RefSeq" id="WP_156229716.1">
    <property type="nucleotide sequence ID" value="NZ_CP046455.1"/>
</dbReference>